<reference evidence="2 3" key="1">
    <citation type="submission" date="2014-08" db="EMBL/GenBank/DDBJ databases">
        <title>Genomic and Phenotypic Diversity of Colwellia psychrerythraea strains from Disparate Marine Basins.</title>
        <authorList>
            <person name="Techtmann S.M."/>
            <person name="Stelling S.C."/>
            <person name="Utturkar S.M."/>
            <person name="Alshibli N."/>
            <person name="Harris A."/>
            <person name="Brown S.D."/>
            <person name="Hazen T.C."/>
        </authorList>
    </citation>
    <scope>NUCLEOTIDE SEQUENCE [LARGE SCALE GENOMIC DNA]</scope>
    <source>
        <strain evidence="2 3">GAB14E</strain>
    </source>
</reference>
<dbReference type="PATRIC" id="fig|28229.3.peg.1999"/>
<dbReference type="PANTHER" id="PTHR33993">
    <property type="entry name" value="GLYOXALASE-RELATED"/>
    <property type="match status" value="1"/>
</dbReference>
<evidence type="ECO:0000313" key="2">
    <source>
        <dbReference type="EMBL" id="KGJ93821.1"/>
    </source>
</evidence>
<protein>
    <submittedName>
        <fullName evidence="2">Glyoxalase-like domain containing protein</fullName>
    </submittedName>
</protein>
<sequence length="119" mass="13104">MPSNLKLNYVEFPAINISATKQFFENAFDWKFEDFGPDYSSFNDQGLSGGFYKSDLTSVASKGGALLVLLSEDLESTQAIVERVGGKISTPIFSFPGGRRFHFIEPSGNEFSVWSLTGT</sequence>
<dbReference type="PANTHER" id="PTHR33993:SF1">
    <property type="entry name" value="GLYOXALASE FAMILY PROTEIN"/>
    <property type="match status" value="1"/>
</dbReference>
<dbReference type="InterPro" id="IPR052164">
    <property type="entry name" value="Anthracycline_SecMetBiosynth"/>
</dbReference>
<dbReference type="RefSeq" id="WP_033082051.1">
    <property type="nucleotide sequence ID" value="NZ_JQEC01000021.1"/>
</dbReference>
<dbReference type="InterPro" id="IPR037523">
    <property type="entry name" value="VOC_core"/>
</dbReference>
<dbReference type="SUPFAM" id="SSF54593">
    <property type="entry name" value="Glyoxalase/Bleomycin resistance protein/Dihydroxybiphenyl dioxygenase"/>
    <property type="match status" value="1"/>
</dbReference>
<dbReference type="OrthoDB" id="9792323at2"/>
<evidence type="ECO:0000313" key="3">
    <source>
        <dbReference type="Proteomes" id="UP000029868"/>
    </source>
</evidence>
<comment type="caution">
    <text evidence="2">The sequence shown here is derived from an EMBL/GenBank/DDBJ whole genome shotgun (WGS) entry which is preliminary data.</text>
</comment>
<dbReference type="AlphaFoldDB" id="A0A099KTE6"/>
<proteinExistence type="predicted"/>
<dbReference type="EMBL" id="JQEC01000021">
    <property type="protein sequence ID" value="KGJ93821.1"/>
    <property type="molecule type" value="Genomic_DNA"/>
</dbReference>
<dbReference type="CDD" id="cd07247">
    <property type="entry name" value="SgaA_N_like"/>
    <property type="match status" value="1"/>
</dbReference>
<dbReference type="InterPro" id="IPR004360">
    <property type="entry name" value="Glyas_Fos-R_dOase_dom"/>
</dbReference>
<organism evidence="2 3">
    <name type="scientific">Colwellia psychrerythraea</name>
    <name type="common">Vibrio psychroerythus</name>
    <dbReference type="NCBI Taxonomy" id="28229"/>
    <lineage>
        <taxon>Bacteria</taxon>
        <taxon>Pseudomonadati</taxon>
        <taxon>Pseudomonadota</taxon>
        <taxon>Gammaproteobacteria</taxon>
        <taxon>Alteromonadales</taxon>
        <taxon>Colwelliaceae</taxon>
        <taxon>Colwellia</taxon>
    </lineage>
</organism>
<dbReference type="Pfam" id="PF00903">
    <property type="entry name" value="Glyoxalase"/>
    <property type="match status" value="1"/>
</dbReference>
<name>A0A099KTE6_COLPS</name>
<dbReference type="InterPro" id="IPR029068">
    <property type="entry name" value="Glyas_Bleomycin-R_OHBP_Dase"/>
</dbReference>
<accession>A0A099KTE6</accession>
<dbReference type="Proteomes" id="UP000029868">
    <property type="component" value="Unassembled WGS sequence"/>
</dbReference>
<dbReference type="PROSITE" id="PS51819">
    <property type="entry name" value="VOC"/>
    <property type="match status" value="1"/>
</dbReference>
<feature type="domain" description="VOC" evidence="1">
    <location>
        <begin position="6"/>
        <end position="116"/>
    </location>
</feature>
<evidence type="ECO:0000259" key="1">
    <source>
        <dbReference type="PROSITE" id="PS51819"/>
    </source>
</evidence>
<gene>
    <name evidence="2" type="ORF">GAB14E_2376</name>
</gene>
<dbReference type="Gene3D" id="3.10.180.10">
    <property type="entry name" value="2,3-Dihydroxybiphenyl 1,2-Dioxygenase, domain 1"/>
    <property type="match status" value="1"/>
</dbReference>